<feature type="compositionally biased region" description="Basic and acidic residues" evidence="1">
    <location>
        <begin position="478"/>
        <end position="504"/>
    </location>
</feature>
<feature type="compositionally biased region" description="Polar residues" evidence="1">
    <location>
        <begin position="82"/>
        <end position="93"/>
    </location>
</feature>
<feature type="region of interest" description="Disordered" evidence="1">
    <location>
        <begin position="187"/>
        <end position="237"/>
    </location>
</feature>
<sequence>MHYPEDSSESSGGSTPTCTSSSSYMEPGALYVQRQPSGKLAFVRRPRRIKTPGALLADALFNPRSVSQKQIPYQVPDHSRFESSSPPKPQQLSAPPYQQFQQYPHPLQYPLQYPLASFPNDMRGCSNQNEEESSPELRGRRVLVIVPNCCSGTGAIQHSPTRCHSCNCRDRWRSRDCTERRGRCYYSSEDSDLDSSSERDIPVRKKSHKHRNKGKGKGRGKGSTKKSGKEIYDSSDEEGGKRWVYIREPMPSVRPDANLVGSGRYDSRSGTVHFADRTDGTVPRHPAPPANGNTYVNEPGYPIQQNSANSPVYNNPVDPPRQNQYDQYVQPQPPGGSAAIPIYQAPPPRAPEGVPQTYYDNNPRIYESNPRPGVESRGRVRSYYENDAGGGHTRSRTIPPDASYYPPRDSQYRNDNRGYSTEERGRSTQREYDYIRYPYPADPRRYYDRPRSPDQHMRRQHSPFRERSYSRLRPAHNVHADPPRVVEMRQVRPHQRHSELDPPTRSKHARRAK</sequence>
<feature type="compositionally biased region" description="Basic residues" evidence="1">
    <location>
        <begin position="204"/>
        <end position="226"/>
    </location>
</feature>
<evidence type="ECO:0000256" key="1">
    <source>
        <dbReference type="SAM" id="MobiDB-lite"/>
    </source>
</evidence>
<feature type="compositionally biased region" description="Low complexity" evidence="1">
    <location>
        <begin position="9"/>
        <end position="23"/>
    </location>
</feature>
<evidence type="ECO:0000313" key="2">
    <source>
        <dbReference type="EMBL" id="PGH33731.1"/>
    </source>
</evidence>
<protein>
    <submittedName>
        <fullName evidence="2">Uncharacterized protein</fullName>
    </submittedName>
</protein>
<name>A0A2B7ZK53_9EURO</name>
<dbReference type="Proteomes" id="UP000226031">
    <property type="component" value="Unassembled WGS sequence"/>
</dbReference>
<dbReference type="EMBL" id="PDND01000056">
    <property type="protein sequence ID" value="PGH33731.1"/>
    <property type="molecule type" value="Genomic_DNA"/>
</dbReference>
<feature type="compositionally biased region" description="Polar residues" evidence="1">
    <location>
        <begin position="303"/>
        <end position="313"/>
    </location>
</feature>
<dbReference type="VEuPathDB" id="FungiDB:EMCG_02669"/>
<gene>
    <name evidence="2" type="ORF">GX50_03471</name>
</gene>
<feature type="region of interest" description="Disordered" evidence="1">
    <location>
        <begin position="1"/>
        <end position="30"/>
    </location>
</feature>
<feature type="compositionally biased region" description="Polar residues" evidence="1">
    <location>
        <begin position="321"/>
        <end position="330"/>
    </location>
</feature>
<comment type="caution">
    <text evidence="2">The sequence shown here is derived from an EMBL/GenBank/DDBJ whole genome shotgun (WGS) entry which is preliminary data.</text>
</comment>
<proteinExistence type="predicted"/>
<keyword evidence="3" id="KW-1185">Reference proteome</keyword>
<reference evidence="2 3" key="1">
    <citation type="submission" date="2017-10" db="EMBL/GenBank/DDBJ databases">
        <title>Comparative genomics in systemic dimorphic fungi from Ajellomycetaceae.</title>
        <authorList>
            <person name="Munoz J.F."/>
            <person name="Mcewen J.G."/>
            <person name="Clay O.K."/>
            <person name="Cuomo C.A."/>
        </authorList>
    </citation>
    <scope>NUCLEOTIDE SEQUENCE [LARGE SCALE GENOMIC DNA]</scope>
    <source>
        <strain evidence="2 3">UAMH4076</strain>
    </source>
</reference>
<feature type="compositionally biased region" description="Basic and acidic residues" evidence="1">
    <location>
        <begin position="410"/>
        <end position="434"/>
    </location>
</feature>
<feature type="compositionally biased region" description="Basic and acidic residues" evidence="1">
    <location>
        <begin position="442"/>
        <end position="469"/>
    </location>
</feature>
<accession>A0A2B7ZK53</accession>
<feature type="compositionally biased region" description="Basic and acidic residues" evidence="1">
    <location>
        <begin position="374"/>
        <end position="384"/>
    </location>
</feature>
<feature type="region of interest" description="Disordered" evidence="1">
    <location>
        <begin position="66"/>
        <end position="95"/>
    </location>
</feature>
<organism evidence="2 3">
    <name type="scientific">[Emmonsia] crescens</name>
    <dbReference type="NCBI Taxonomy" id="73230"/>
    <lineage>
        <taxon>Eukaryota</taxon>
        <taxon>Fungi</taxon>
        <taxon>Dikarya</taxon>
        <taxon>Ascomycota</taxon>
        <taxon>Pezizomycotina</taxon>
        <taxon>Eurotiomycetes</taxon>
        <taxon>Eurotiomycetidae</taxon>
        <taxon>Onygenales</taxon>
        <taxon>Ajellomycetaceae</taxon>
        <taxon>Emergomyces</taxon>
    </lineage>
</organism>
<dbReference type="AlphaFoldDB" id="A0A2B7ZK53"/>
<evidence type="ECO:0000313" key="3">
    <source>
        <dbReference type="Proteomes" id="UP000226031"/>
    </source>
</evidence>
<feature type="region of interest" description="Disordered" evidence="1">
    <location>
        <begin position="255"/>
        <end position="513"/>
    </location>
</feature>